<proteinExistence type="predicted"/>
<gene>
    <name evidence="2" type="ORF">FHR95_000534</name>
</gene>
<dbReference type="RefSeq" id="WP_143422497.1">
    <property type="nucleotide sequence ID" value="NZ_JACHXQ010000001.1"/>
</dbReference>
<dbReference type="EMBL" id="JACHXQ010000001">
    <property type="protein sequence ID" value="MBB3183010.1"/>
    <property type="molecule type" value="Genomic_DNA"/>
</dbReference>
<feature type="signal peptide" evidence="1">
    <location>
        <begin position="1"/>
        <end position="22"/>
    </location>
</feature>
<dbReference type="AlphaFoldDB" id="A0A7W5DHF3"/>
<reference evidence="2 3" key="1">
    <citation type="submission" date="2020-08" db="EMBL/GenBank/DDBJ databases">
        <title>Genomic Encyclopedia of Type Strains, Phase III (KMG-III): the genomes of soil and plant-associated and newly described type strains.</title>
        <authorList>
            <person name="Whitman W."/>
        </authorList>
    </citation>
    <scope>NUCLEOTIDE SEQUENCE [LARGE SCALE GENOMIC DNA]</scope>
    <source>
        <strain evidence="2 3">CECT 7341</strain>
    </source>
</reference>
<evidence type="ECO:0000313" key="3">
    <source>
        <dbReference type="Proteomes" id="UP000563050"/>
    </source>
</evidence>
<keyword evidence="1" id="KW-0732">Signal</keyword>
<feature type="chain" id="PRO_5030518092" evidence="1">
    <location>
        <begin position="23"/>
        <end position="78"/>
    </location>
</feature>
<organism evidence="2 3">
    <name type="scientific">Halomonas fontilapidosi</name>
    <dbReference type="NCBI Taxonomy" id="616675"/>
    <lineage>
        <taxon>Bacteria</taxon>
        <taxon>Pseudomonadati</taxon>
        <taxon>Pseudomonadota</taxon>
        <taxon>Gammaproteobacteria</taxon>
        <taxon>Oceanospirillales</taxon>
        <taxon>Halomonadaceae</taxon>
        <taxon>Halomonas</taxon>
    </lineage>
</organism>
<evidence type="ECO:0000256" key="1">
    <source>
        <dbReference type="SAM" id="SignalP"/>
    </source>
</evidence>
<dbReference type="Proteomes" id="UP000563050">
    <property type="component" value="Unassembled WGS sequence"/>
</dbReference>
<keyword evidence="3" id="KW-1185">Reference proteome</keyword>
<comment type="caution">
    <text evidence="2">The sequence shown here is derived from an EMBL/GenBank/DDBJ whole genome shotgun (WGS) entry which is preliminary data.</text>
</comment>
<accession>A0A7W5DHF3</accession>
<evidence type="ECO:0000313" key="2">
    <source>
        <dbReference type="EMBL" id="MBB3183010.1"/>
    </source>
</evidence>
<protein>
    <submittedName>
        <fullName evidence="2">Uncharacterized protein with PhoU and TrkA domain</fullName>
    </submittedName>
</protein>
<sequence length="78" mass="8705">MKLTAYASALVITLLFAPTVMAEDSVYLEERMKRLHEKAVMSTMIKTSTPTRAQLGTMVIPATRTTPATVVTPDPWWH</sequence>
<name>A0A7W5DHF3_9GAMM</name>